<feature type="compositionally biased region" description="Basic and acidic residues" evidence="1">
    <location>
        <begin position="413"/>
        <end position="425"/>
    </location>
</feature>
<gene>
    <name evidence="2" type="ORF">SJ435_24725</name>
</gene>
<feature type="compositionally biased region" description="Basic and acidic residues" evidence="1">
    <location>
        <begin position="94"/>
        <end position="104"/>
    </location>
</feature>
<reference evidence="2 3" key="1">
    <citation type="submission" date="2023-11" db="EMBL/GenBank/DDBJ databases">
        <title>Detection of rare carbapenemases in Enterobacterales - comparison of two colorimetric and two CIM-based carbapenemase assays.</title>
        <authorList>
            <person name="Schaffarczyk L."/>
            <person name="Noster J."/>
            <person name="Stelzer Y."/>
            <person name="Sattler J."/>
            <person name="Gatermann S."/>
            <person name="Hamprecht A."/>
        </authorList>
    </citation>
    <scope>NUCLEOTIDE SEQUENCE [LARGE SCALE GENOMIC DNA]</scope>
    <source>
        <strain evidence="2 3">CIM-Carb-136</strain>
    </source>
</reference>
<dbReference type="Gene3D" id="3.90.320.10">
    <property type="match status" value="1"/>
</dbReference>
<feature type="compositionally biased region" description="Polar residues" evidence="1">
    <location>
        <begin position="402"/>
        <end position="411"/>
    </location>
</feature>
<evidence type="ECO:0000313" key="3">
    <source>
        <dbReference type="Proteomes" id="UP001275057"/>
    </source>
</evidence>
<organism evidence="2 3">
    <name type="scientific">Serratia marcescens</name>
    <dbReference type="NCBI Taxonomy" id="615"/>
    <lineage>
        <taxon>Bacteria</taxon>
        <taxon>Pseudomonadati</taxon>
        <taxon>Pseudomonadota</taxon>
        <taxon>Gammaproteobacteria</taxon>
        <taxon>Enterobacterales</taxon>
        <taxon>Yersiniaceae</taxon>
        <taxon>Serratia</taxon>
    </lineage>
</organism>
<name>A0ABD5IN84_SERMA</name>
<sequence>MQNVYAYHLKAKQKSGKPSLFIWFEAKNDARAKRDLENHIEDAELDQSAYFKPVRTNYPVVDDLPPEAAFCDTWCLRYKLDDNLSWQVIPATEREQVQEQHKPAGDAGAADEATNDGGEPAHGQEPRAYFAKMSADTRAVAVILHGFEVIDTVLSKSQMTNVINTALSGESAYIADMLQALRLPAVSCMDPVRFAAFVAGVARRYEETDPESTFINIRKYVEQLLKPAPEPETETTKTVHKRGYTQTHDALDREIACALWVGDVDCQNIAGEIDRWAQQKIKNDDEDFKRWSMALRAAPNILKYSRETIFGVVRNVPSSDMYHFPATLRSWIEKYLSEHGVYEFGAAPDAVHLVAEPEPEPEPELVSLGGGRFDVSSLFEASPLATVQVDSEPSKDAEQQPLPEQTCNDASNDGEKAEVAQRQESEPAADCAQAYFEPGRYADISNTAYHAANGISSTQVKDARISLMYYHGRHVIKTIGRERSDALTFGSLVHTLALEPENLERDFNVEPIIPDGAFTNTASMRAFIEQHNETLPKMADTDTLRTVIDEHNAKLPTPYALGGNADEIGRIYSLLPPEFQTIPDGQKFTATAMKACIKEYNSTLPEPLKVSGGRDALLEQLAIIDPEFAAREVAIPAPLSVSGNKEDMAARIKTILPTAIFADELLDAWKNSDDGRQLVTQQQMQHAKAIQRALFTHPSAGPLLQHEQRAVEASYFGFDEETGLEVRVRPDLEIDLNSVRVGVDLKSVSMGRVKQDALRAKLHREIIDRDYHLSAAMYSDIAAFDQFFWIFVNKDEGYHWVAIVEASPDLLELGRLEYKKALRDIKNAFDTDTWPAPITEEIVDDLNDYDQRRMEALRVA</sequence>
<dbReference type="EMBL" id="JAXABG010000028">
    <property type="protein sequence ID" value="MDX7085589.1"/>
    <property type="molecule type" value="Genomic_DNA"/>
</dbReference>
<dbReference type="InterPro" id="IPR010584">
    <property type="entry name" value="ExoDNase_VIII"/>
</dbReference>
<feature type="region of interest" description="Disordered" evidence="1">
    <location>
        <begin position="390"/>
        <end position="426"/>
    </location>
</feature>
<comment type="caution">
    <text evidence="2">The sequence shown here is derived from an EMBL/GenBank/DDBJ whole genome shotgun (WGS) entry which is preliminary data.</text>
</comment>
<dbReference type="InterPro" id="IPR011604">
    <property type="entry name" value="PDDEXK-like_dom_sf"/>
</dbReference>
<dbReference type="AlphaFoldDB" id="A0ABD5IN84"/>
<accession>A0ABD5IN84</accession>
<dbReference type="Pfam" id="PF06630">
    <property type="entry name" value="Exonuc_VIII"/>
    <property type="match status" value="1"/>
</dbReference>
<evidence type="ECO:0000256" key="1">
    <source>
        <dbReference type="SAM" id="MobiDB-lite"/>
    </source>
</evidence>
<protein>
    <submittedName>
        <fullName evidence="2">RecE family exodeoxyribonuclease</fullName>
    </submittedName>
</protein>
<evidence type="ECO:0000313" key="2">
    <source>
        <dbReference type="EMBL" id="MDX7085589.1"/>
    </source>
</evidence>
<dbReference type="RefSeq" id="WP_319857900.1">
    <property type="nucleotide sequence ID" value="NZ_JAXABG010000028.1"/>
</dbReference>
<dbReference type="Proteomes" id="UP001275057">
    <property type="component" value="Unassembled WGS sequence"/>
</dbReference>
<feature type="region of interest" description="Disordered" evidence="1">
    <location>
        <begin position="94"/>
        <end position="124"/>
    </location>
</feature>
<proteinExistence type="predicted"/>